<dbReference type="PANTHER" id="PTHR38109:SF1">
    <property type="entry name" value="PROTEIN YCGL"/>
    <property type="match status" value="1"/>
</dbReference>
<dbReference type="FunCoup" id="A0A7X0MXK0">
    <property type="interactions" value="107"/>
</dbReference>
<dbReference type="InterPro" id="IPR027354">
    <property type="entry name" value="YcgL_dom"/>
</dbReference>
<evidence type="ECO:0000256" key="1">
    <source>
        <dbReference type="HAMAP-Rule" id="MF_01866"/>
    </source>
</evidence>
<name>A0A7X0MXK0_9GAMM</name>
<dbReference type="Pfam" id="PF05166">
    <property type="entry name" value="YcgL"/>
    <property type="match status" value="1"/>
</dbReference>
<dbReference type="Gene3D" id="3.10.510.20">
    <property type="entry name" value="YcgL domain"/>
    <property type="match status" value="1"/>
</dbReference>
<proteinExistence type="inferred from homology"/>
<organism evidence="3 4">
    <name type="scientific">Pseudoteredinibacter isoporae</name>
    <dbReference type="NCBI Taxonomy" id="570281"/>
    <lineage>
        <taxon>Bacteria</taxon>
        <taxon>Pseudomonadati</taxon>
        <taxon>Pseudomonadota</taxon>
        <taxon>Gammaproteobacteria</taxon>
        <taxon>Cellvibrionales</taxon>
        <taxon>Cellvibrionaceae</taxon>
        <taxon>Pseudoteredinibacter</taxon>
    </lineage>
</organism>
<dbReference type="SUPFAM" id="SSF160191">
    <property type="entry name" value="YcgL-like"/>
    <property type="match status" value="1"/>
</dbReference>
<dbReference type="Proteomes" id="UP000528457">
    <property type="component" value="Unassembled WGS sequence"/>
</dbReference>
<accession>A0A7X0MXK0</accession>
<evidence type="ECO:0000313" key="4">
    <source>
        <dbReference type="Proteomes" id="UP000528457"/>
    </source>
</evidence>
<dbReference type="PROSITE" id="PS51648">
    <property type="entry name" value="YCGL"/>
    <property type="match status" value="1"/>
</dbReference>
<dbReference type="HAMAP" id="MF_01866">
    <property type="entry name" value="UPF0745"/>
    <property type="match status" value="1"/>
</dbReference>
<dbReference type="PANTHER" id="PTHR38109">
    <property type="entry name" value="PROTEIN YCGL"/>
    <property type="match status" value="1"/>
</dbReference>
<comment type="caution">
    <text evidence="3">The sequence shown here is derived from an EMBL/GenBank/DDBJ whole genome shotgun (WGS) entry which is preliminary data.</text>
</comment>
<evidence type="ECO:0000259" key="2">
    <source>
        <dbReference type="PROSITE" id="PS51648"/>
    </source>
</evidence>
<evidence type="ECO:0000313" key="3">
    <source>
        <dbReference type="EMBL" id="MBB6523320.1"/>
    </source>
</evidence>
<dbReference type="EMBL" id="JACHHT010000003">
    <property type="protein sequence ID" value="MBB6523320.1"/>
    <property type="molecule type" value="Genomic_DNA"/>
</dbReference>
<reference evidence="3 4" key="1">
    <citation type="submission" date="2020-08" db="EMBL/GenBank/DDBJ databases">
        <title>Genomic Encyclopedia of Type Strains, Phase IV (KMG-IV): sequencing the most valuable type-strain genomes for metagenomic binning, comparative biology and taxonomic classification.</title>
        <authorList>
            <person name="Goeker M."/>
        </authorList>
    </citation>
    <scope>NUCLEOTIDE SEQUENCE [LARGE SCALE GENOMIC DNA]</scope>
    <source>
        <strain evidence="3 4">DSM 22368</strain>
    </source>
</reference>
<sequence length="95" mass="10835">MNKLICEIFRSPKEEGLYLYVDKSKGLVDVPEALLEKFGTPKPAMTMLLDEGRKLAKADSKKVLAAIEEHGYYLQLPPPKEAYMQEVNHHNSKLF</sequence>
<dbReference type="RefSeq" id="WP_166848219.1">
    <property type="nucleotide sequence ID" value="NZ_JAAONY010000003.1"/>
</dbReference>
<protein>
    <recommendedName>
        <fullName evidence="1">YcgL domain-containing protein HNR48_003622</fullName>
    </recommendedName>
</protein>
<dbReference type="InterPro" id="IPR038068">
    <property type="entry name" value="YcgL-like_sf"/>
</dbReference>
<feature type="domain" description="YcgL" evidence="2">
    <location>
        <begin position="4"/>
        <end position="88"/>
    </location>
</feature>
<dbReference type="AlphaFoldDB" id="A0A7X0MXK0"/>
<keyword evidence="4" id="KW-1185">Reference proteome</keyword>
<dbReference type="InParanoid" id="A0A7X0MXK0"/>
<gene>
    <name evidence="3" type="ORF">HNR48_003622</name>
</gene>